<gene>
    <name evidence="1" type="ORF">EVAR_89267_1</name>
</gene>
<name>A0A4C1VMQ3_EUMVA</name>
<dbReference type="EMBL" id="BGZK01000358">
    <property type="protein sequence ID" value="GBP39045.1"/>
    <property type="molecule type" value="Genomic_DNA"/>
</dbReference>
<organism evidence="1 2">
    <name type="scientific">Eumeta variegata</name>
    <name type="common">Bagworm moth</name>
    <name type="synonym">Eumeta japonica</name>
    <dbReference type="NCBI Taxonomy" id="151549"/>
    <lineage>
        <taxon>Eukaryota</taxon>
        <taxon>Metazoa</taxon>
        <taxon>Ecdysozoa</taxon>
        <taxon>Arthropoda</taxon>
        <taxon>Hexapoda</taxon>
        <taxon>Insecta</taxon>
        <taxon>Pterygota</taxon>
        <taxon>Neoptera</taxon>
        <taxon>Endopterygota</taxon>
        <taxon>Lepidoptera</taxon>
        <taxon>Glossata</taxon>
        <taxon>Ditrysia</taxon>
        <taxon>Tineoidea</taxon>
        <taxon>Psychidae</taxon>
        <taxon>Oiketicinae</taxon>
        <taxon>Eumeta</taxon>
    </lineage>
</organism>
<keyword evidence="2" id="KW-1185">Reference proteome</keyword>
<evidence type="ECO:0000313" key="1">
    <source>
        <dbReference type="EMBL" id="GBP39045.1"/>
    </source>
</evidence>
<comment type="caution">
    <text evidence="1">The sequence shown here is derived from an EMBL/GenBank/DDBJ whole genome shotgun (WGS) entry which is preliminary data.</text>
</comment>
<evidence type="ECO:0000313" key="2">
    <source>
        <dbReference type="Proteomes" id="UP000299102"/>
    </source>
</evidence>
<sequence>MCLRDRKFLLSKTHLSSVPADGGVARAWLDGDRAAAVSRAMFELLHRDDLSLNYQRSALNTISRRTINLSAAPYKPTECIVLPFRNNLISRVSL</sequence>
<protein>
    <submittedName>
        <fullName evidence="1">Uncharacterized protein</fullName>
    </submittedName>
</protein>
<accession>A0A4C1VMQ3</accession>
<dbReference type="AlphaFoldDB" id="A0A4C1VMQ3"/>
<dbReference type="Proteomes" id="UP000299102">
    <property type="component" value="Unassembled WGS sequence"/>
</dbReference>
<proteinExistence type="predicted"/>
<reference evidence="1 2" key="1">
    <citation type="journal article" date="2019" name="Commun. Biol.">
        <title>The bagworm genome reveals a unique fibroin gene that provides high tensile strength.</title>
        <authorList>
            <person name="Kono N."/>
            <person name="Nakamura H."/>
            <person name="Ohtoshi R."/>
            <person name="Tomita M."/>
            <person name="Numata K."/>
            <person name="Arakawa K."/>
        </authorList>
    </citation>
    <scope>NUCLEOTIDE SEQUENCE [LARGE SCALE GENOMIC DNA]</scope>
</reference>